<sequence length="151" mass="17038">MNEFLLSTQRANSCYQYIEDNREKIDVKSCESTVAAMPAFLRNNGLLHFVIYLIQNQENPAYEICLMVMKEQLVQRGLCPLQESEGNDKLLKYLLEGDISITTRMAIEAEITELLVWLKALLRAKVAVLKLKESGESPSSDTQQSGGKHGQ</sequence>
<dbReference type="InterPro" id="IPR023101">
    <property type="entry name" value="AF1862-like_dom_sf"/>
</dbReference>
<comment type="similarity">
    <text evidence="2">Belongs to the CRISPR system Cmr5 family.</text>
</comment>
<dbReference type="GO" id="GO:0051607">
    <property type="term" value="P:defense response to virus"/>
    <property type="evidence" value="ECO:0007669"/>
    <property type="project" value="UniProtKB-KW"/>
</dbReference>
<dbReference type="Pfam" id="PF09701">
    <property type="entry name" value="Cas_Cmr5"/>
    <property type="match status" value="1"/>
</dbReference>
<gene>
    <name evidence="6" type="ORF">SAMN02745781_00679</name>
</gene>
<keyword evidence="7" id="KW-1185">Reference proteome</keyword>
<dbReference type="Proteomes" id="UP000184159">
    <property type="component" value="Unassembled WGS sequence"/>
</dbReference>
<comment type="subcellular location">
    <subcellularLocation>
        <location evidence="1">Cytoplasm</location>
    </subcellularLocation>
</comment>
<reference evidence="7" key="1">
    <citation type="submission" date="2016-11" db="EMBL/GenBank/DDBJ databases">
        <authorList>
            <person name="Varghese N."/>
            <person name="Submissions S."/>
        </authorList>
    </citation>
    <scope>NUCLEOTIDE SEQUENCE [LARGE SCALE GENOMIC DNA]</scope>
    <source>
        <strain evidence="7">DSM 21264</strain>
    </source>
</reference>
<evidence type="ECO:0000313" key="6">
    <source>
        <dbReference type="EMBL" id="SHE66562.1"/>
    </source>
</evidence>
<dbReference type="AlphaFoldDB" id="A0A1M4VC94"/>
<evidence type="ECO:0000256" key="2">
    <source>
        <dbReference type="ARBA" id="ARBA00006161"/>
    </source>
</evidence>
<accession>A0A1M4VC94</accession>
<evidence type="ECO:0000256" key="3">
    <source>
        <dbReference type="ARBA" id="ARBA00022490"/>
    </source>
</evidence>
<keyword evidence="4" id="KW-0051">Antiviral defense</keyword>
<evidence type="ECO:0000256" key="4">
    <source>
        <dbReference type="ARBA" id="ARBA00023118"/>
    </source>
</evidence>
<dbReference type="InterPro" id="IPR010160">
    <property type="entry name" value="CRISPR-assoc_prot_Cmr5"/>
</dbReference>
<dbReference type="SUPFAM" id="SSF158568">
    <property type="entry name" value="AF1862-like"/>
    <property type="match status" value="1"/>
</dbReference>
<proteinExistence type="inferred from homology"/>
<dbReference type="EMBL" id="FQUH01000002">
    <property type="protein sequence ID" value="SHE66562.1"/>
    <property type="molecule type" value="Genomic_DNA"/>
</dbReference>
<evidence type="ECO:0000256" key="5">
    <source>
        <dbReference type="ARBA" id="ARBA00030001"/>
    </source>
</evidence>
<keyword evidence="3" id="KW-0963">Cytoplasm</keyword>
<dbReference type="RefSeq" id="WP_072955526.1">
    <property type="nucleotide sequence ID" value="NZ_FQUH01000002.1"/>
</dbReference>
<evidence type="ECO:0000313" key="7">
    <source>
        <dbReference type="Proteomes" id="UP000184159"/>
    </source>
</evidence>
<dbReference type="Gene3D" id="1.10.520.30">
    <property type="entry name" value="AF1862-like domain"/>
    <property type="match status" value="1"/>
</dbReference>
<protein>
    <recommendedName>
        <fullName evidence="5">CRISPR type III-B/RAMP module-associated protein Cmr5</fullName>
    </recommendedName>
</protein>
<organism evidence="6 7">
    <name type="scientific">Vibrio gazogenes DSM 21264 = NBRC 103151</name>
    <dbReference type="NCBI Taxonomy" id="1123492"/>
    <lineage>
        <taxon>Bacteria</taxon>
        <taxon>Pseudomonadati</taxon>
        <taxon>Pseudomonadota</taxon>
        <taxon>Gammaproteobacteria</taxon>
        <taxon>Vibrionales</taxon>
        <taxon>Vibrionaceae</taxon>
        <taxon>Vibrio</taxon>
    </lineage>
</organism>
<evidence type="ECO:0000256" key="1">
    <source>
        <dbReference type="ARBA" id="ARBA00004496"/>
    </source>
</evidence>
<dbReference type="GO" id="GO:0005737">
    <property type="term" value="C:cytoplasm"/>
    <property type="evidence" value="ECO:0007669"/>
    <property type="project" value="UniProtKB-SubCell"/>
</dbReference>
<name>A0A1M4VC94_VIBGA</name>